<evidence type="ECO:0000256" key="6">
    <source>
        <dbReference type="RuleBase" id="RU004355"/>
    </source>
</evidence>
<dbReference type="HAMAP" id="MF_00378">
    <property type="entry name" value="Exonuc_7_L"/>
    <property type="match status" value="1"/>
</dbReference>
<keyword evidence="7" id="KW-0175">Coiled coil</keyword>
<dbReference type="NCBIfam" id="TIGR00237">
    <property type="entry name" value="xseA"/>
    <property type="match status" value="1"/>
</dbReference>
<feature type="coiled-coil region" evidence="7">
    <location>
        <begin position="280"/>
        <end position="330"/>
    </location>
</feature>
<dbReference type="CDD" id="cd04489">
    <property type="entry name" value="ExoVII_LU_OBF"/>
    <property type="match status" value="1"/>
</dbReference>
<dbReference type="RefSeq" id="WP_368652039.1">
    <property type="nucleotide sequence ID" value="NZ_CP162599.1"/>
</dbReference>
<comment type="subcellular location">
    <subcellularLocation>
        <location evidence="5 6">Cytoplasm</location>
    </subcellularLocation>
</comment>
<dbReference type="PANTHER" id="PTHR30008">
    <property type="entry name" value="EXODEOXYRIBONUCLEASE 7 LARGE SUBUNIT"/>
    <property type="match status" value="1"/>
</dbReference>
<comment type="subunit">
    <text evidence="5">Heterooligomer composed of large and small subunits.</text>
</comment>
<dbReference type="PANTHER" id="PTHR30008:SF0">
    <property type="entry name" value="EXODEOXYRIBONUCLEASE 7 LARGE SUBUNIT"/>
    <property type="match status" value="1"/>
</dbReference>
<evidence type="ECO:0000256" key="3">
    <source>
        <dbReference type="ARBA" id="ARBA00022801"/>
    </source>
</evidence>
<dbReference type="InterPro" id="IPR025824">
    <property type="entry name" value="OB-fold_nuc-bd_dom"/>
</dbReference>
<organism evidence="10">
    <name type="scientific">Ornithinibacillus sp. 4-3</name>
    <dbReference type="NCBI Taxonomy" id="3231488"/>
    <lineage>
        <taxon>Bacteria</taxon>
        <taxon>Bacillati</taxon>
        <taxon>Bacillota</taxon>
        <taxon>Bacilli</taxon>
        <taxon>Bacillales</taxon>
        <taxon>Bacillaceae</taxon>
        <taxon>Ornithinibacillus</taxon>
    </lineage>
</organism>
<dbReference type="Pfam" id="PF13742">
    <property type="entry name" value="tRNA_anti_2"/>
    <property type="match status" value="1"/>
</dbReference>
<evidence type="ECO:0000256" key="1">
    <source>
        <dbReference type="ARBA" id="ARBA00022490"/>
    </source>
</evidence>
<sequence length="450" mass="51825">MTERYLTVTALTKYLKRKFDIDPHLRNVLLKGEISNFNHHSRGHMYFTLKDDKAKIKAAMFSHKNRALKFMPENGMNVLVKGEVSVYEVYGEYQLYVQEMEPDGIGSLYLAYEQLKEELEKKGYFSPTLKKLIPRFPKHIAIITSPNGAAIRDILTTIRRRYPIVNTTIIPAIVQGTEAGKSISHAIQRANDYAAFDLIILGRGGGSIEDLWGFNEKIVAEAIFHSKTPIISAVGHETDHTISDFIADLRAPTPTGAAERAVPSREELHAQISRYQRSMVNIINQLIRNQKEKLNRLTDSYAFRYPNNLIKQKEQELDMLLERINRSQTSLLKEKQVSFQQFFTRFINQHPKKGYNQAIKEQNHLHERLQQSFEKIIKEKELELLNKMDKLILLNPLEVMKRGFAIPYDDAGNMLMSSKKAQIDDHIRVKMSDGALKCQVLEIEVNPDDR</sequence>
<keyword evidence="3 5" id="KW-0378">Hydrolase</keyword>
<keyword evidence="2 5" id="KW-0540">Nuclease</keyword>
<evidence type="ECO:0000256" key="5">
    <source>
        <dbReference type="HAMAP-Rule" id="MF_00378"/>
    </source>
</evidence>
<dbReference type="EC" id="3.1.11.6" evidence="5"/>
<evidence type="ECO:0000256" key="2">
    <source>
        <dbReference type="ARBA" id="ARBA00022722"/>
    </source>
</evidence>
<dbReference type="Pfam" id="PF02601">
    <property type="entry name" value="Exonuc_VII_L"/>
    <property type="match status" value="1"/>
</dbReference>
<keyword evidence="4 5" id="KW-0269">Exonuclease</keyword>
<name>A0AB39HMN3_9BACI</name>
<dbReference type="GO" id="GO:0009318">
    <property type="term" value="C:exodeoxyribonuclease VII complex"/>
    <property type="evidence" value="ECO:0007669"/>
    <property type="project" value="UniProtKB-UniRule"/>
</dbReference>
<dbReference type="GO" id="GO:0003676">
    <property type="term" value="F:nucleic acid binding"/>
    <property type="evidence" value="ECO:0007669"/>
    <property type="project" value="InterPro"/>
</dbReference>
<evidence type="ECO:0000256" key="7">
    <source>
        <dbReference type="SAM" id="Coils"/>
    </source>
</evidence>
<keyword evidence="1 5" id="KW-0963">Cytoplasm</keyword>
<comment type="similarity">
    <text evidence="5 6">Belongs to the XseA family.</text>
</comment>
<dbReference type="InterPro" id="IPR003753">
    <property type="entry name" value="Exonuc_VII_L"/>
</dbReference>
<dbReference type="GO" id="GO:0008855">
    <property type="term" value="F:exodeoxyribonuclease VII activity"/>
    <property type="evidence" value="ECO:0007669"/>
    <property type="project" value="UniProtKB-UniRule"/>
</dbReference>
<evidence type="ECO:0000259" key="8">
    <source>
        <dbReference type="Pfam" id="PF02601"/>
    </source>
</evidence>
<dbReference type="EMBL" id="CP162599">
    <property type="protein sequence ID" value="XDK31311.1"/>
    <property type="molecule type" value="Genomic_DNA"/>
</dbReference>
<comment type="function">
    <text evidence="5">Bidirectionally degrades single-stranded DNA into large acid-insoluble oligonucleotides, which are then degraded further into small acid-soluble oligonucleotides.</text>
</comment>
<reference evidence="10" key="1">
    <citation type="submission" date="2024-07" db="EMBL/GenBank/DDBJ databases">
        <title>Halotolerant mesophilic bacterium Ornithinibacillus sp. 4-3, sp. nov., isolated from soil.</title>
        <authorList>
            <person name="Sidarenka A.V."/>
            <person name="Guliayeva D.E."/>
            <person name="Leanovich S.I."/>
            <person name="Hileuskaya K.S."/>
            <person name="Akhremchuk A.E."/>
            <person name="Sikolenko M.A."/>
            <person name="Valentovich L.N."/>
        </authorList>
    </citation>
    <scope>NUCLEOTIDE SEQUENCE</scope>
    <source>
        <strain evidence="10">4-3</strain>
    </source>
</reference>
<comment type="catalytic activity">
    <reaction evidence="5 6">
        <text>Exonucleolytic cleavage in either 5'- to 3'- or 3'- to 5'-direction to yield nucleoside 5'-phosphates.</text>
        <dbReference type="EC" id="3.1.11.6"/>
    </reaction>
</comment>
<gene>
    <name evidence="5 10" type="primary">xseA</name>
    <name evidence="10" type="ORF">AB4Y30_09700</name>
</gene>
<accession>A0AB39HMN3</accession>
<evidence type="ECO:0000259" key="9">
    <source>
        <dbReference type="Pfam" id="PF13742"/>
    </source>
</evidence>
<feature type="domain" description="OB-fold nucleic acid binding" evidence="9">
    <location>
        <begin position="6"/>
        <end position="101"/>
    </location>
</feature>
<dbReference type="InterPro" id="IPR020579">
    <property type="entry name" value="Exonuc_VII_lsu_C"/>
</dbReference>
<feature type="domain" description="Exonuclease VII large subunit C-terminal" evidence="8">
    <location>
        <begin position="124"/>
        <end position="439"/>
    </location>
</feature>
<dbReference type="GO" id="GO:0005737">
    <property type="term" value="C:cytoplasm"/>
    <property type="evidence" value="ECO:0007669"/>
    <property type="project" value="UniProtKB-SubCell"/>
</dbReference>
<dbReference type="GO" id="GO:0006308">
    <property type="term" value="P:DNA catabolic process"/>
    <property type="evidence" value="ECO:0007669"/>
    <property type="project" value="UniProtKB-UniRule"/>
</dbReference>
<protein>
    <recommendedName>
        <fullName evidence="5">Exodeoxyribonuclease 7 large subunit</fullName>
        <ecNumber evidence="5">3.1.11.6</ecNumber>
    </recommendedName>
    <alternativeName>
        <fullName evidence="5">Exodeoxyribonuclease VII large subunit</fullName>
        <shortName evidence="5">Exonuclease VII large subunit</shortName>
    </alternativeName>
</protein>
<proteinExistence type="inferred from homology"/>
<evidence type="ECO:0000256" key="4">
    <source>
        <dbReference type="ARBA" id="ARBA00022839"/>
    </source>
</evidence>
<dbReference type="AlphaFoldDB" id="A0AB39HMN3"/>
<evidence type="ECO:0000313" key="10">
    <source>
        <dbReference type="EMBL" id="XDK31311.1"/>
    </source>
</evidence>